<dbReference type="GO" id="GO:0006783">
    <property type="term" value="P:heme biosynthetic process"/>
    <property type="evidence" value="ECO:0007669"/>
    <property type="project" value="UniProtKB-UniRule"/>
</dbReference>
<keyword evidence="9 12" id="KW-0274">FAD</keyword>
<dbReference type="InterPro" id="IPR002937">
    <property type="entry name" value="Amino_oxidase"/>
</dbReference>
<protein>
    <recommendedName>
        <fullName evidence="7 12">Coproporphyrinogen III oxidase</fullName>
        <ecNumber evidence="6 12">1.3.3.15</ecNumber>
    </recommendedName>
</protein>
<evidence type="ECO:0000313" key="15">
    <source>
        <dbReference type="Proteomes" id="UP001165092"/>
    </source>
</evidence>
<comment type="cofactor">
    <cofactor evidence="2 12">
        <name>FAD</name>
        <dbReference type="ChEBI" id="CHEBI:57692"/>
    </cofactor>
</comment>
<dbReference type="Pfam" id="PF01593">
    <property type="entry name" value="Amino_oxidase"/>
    <property type="match status" value="1"/>
</dbReference>
<sequence length="474" mass="49171">MVGGGVSGLAAAHRLSVDGHAVTVLEGSPRLGGKIDVSPVAGVPVDAGAESVLARRPEGIALIGTLGLDGRLAYPGTLTAGLYSRGALRDFPANHMMGVPGDLLSLVRSGVLSPAGALRAARDLVWPATLVRDDVPVAAYIGIRMGHEVVERLVEPLLGGVYAGRADRLSLDSTLPQIAPLARKERSLMTAVRTAKQRAADAAPEGKPTPVFATLRGGLGTLIDALAARPGVRVETSATVRELKRTEQGWRLTVGCATQPRTLDADAVVLACPAPAAARLLSAEVPLAATELAAIDYASMAVITLAYRASAFPSGPVGSGFLVPAVEGRAVKAATFSSLKWPWLADALDAAHPDTPMVMLRCSIGRVGEEALLQRSDEELAALAMADLADICGIRELPVDRRVTRWGGGLPQYAVGHADRIARVRSALAEHEGLAVCGAAYDGVGVPACIGSADDAATLISRSTQQIIRRRSHT</sequence>
<evidence type="ECO:0000256" key="11">
    <source>
        <dbReference type="ARBA" id="ARBA00023133"/>
    </source>
</evidence>
<dbReference type="InterPro" id="IPR036188">
    <property type="entry name" value="FAD/NAD-bd_sf"/>
</dbReference>
<dbReference type="SUPFAM" id="SSF54373">
    <property type="entry name" value="FAD-linked reductases, C-terminal domain"/>
    <property type="match status" value="1"/>
</dbReference>
<dbReference type="NCBIfam" id="TIGR00562">
    <property type="entry name" value="proto_IX_ox"/>
    <property type="match status" value="1"/>
</dbReference>
<evidence type="ECO:0000256" key="8">
    <source>
        <dbReference type="ARBA" id="ARBA00022630"/>
    </source>
</evidence>
<evidence type="ECO:0000256" key="5">
    <source>
        <dbReference type="ARBA" id="ARBA00008310"/>
    </source>
</evidence>
<keyword evidence="12" id="KW-0963">Cytoplasm</keyword>
<keyword evidence="10 12" id="KW-0560">Oxidoreductase</keyword>
<evidence type="ECO:0000256" key="9">
    <source>
        <dbReference type="ARBA" id="ARBA00022827"/>
    </source>
</evidence>
<comment type="function">
    <text evidence="3 12">Involved in coproporphyrin-dependent heme b biosynthesis. Catalyzes the oxidation of coproporphyrinogen III to coproporphyrin III.</text>
</comment>
<dbReference type="SUPFAM" id="SSF51905">
    <property type="entry name" value="FAD/NAD(P)-binding domain"/>
    <property type="match status" value="1"/>
</dbReference>
<dbReference type="Proteomes" id="UP001165092">
    <property type="component" value="Unassembled WGS sequence"/>
</dbReference>
<evidence type="ECO:0000256" key="7">
    <source>
        <dbReference type="ARBA" id="ARBA00019046"/>
    </source>
</evidence>
<evidence type="ECO:0000256" key="2">
    <source>
        <dbReference type="ARBA" id="ARBA00001974"/>
    </source>
</evidence>
<comment type="caution">
    <text evidence="14">The sequence shown here is derived from an EMBL/GenBank/DDBJ whole genome shotgun (WGS) entry which is preliminary data.</text>
</comment>
<organism evidence="14 15">
    <name type="scientific">Nocardiopsis ansamitocini</name>
    <dbReference type="NCBI Taxonomy" id="1670832"/>
    <lineage>
        <taxon>Bacteria</taxon>
        <taxon>Bacillati</taxon>
        <taxon>Actinomycetota</taxon>
        <taxon>Actinomycetes</taxon>
        <taxon>Streptosporangiales</taxon>
        <taxon>Nocardiopsidaceae</taxon>
        <taxon>Nocardiopsis</taxon>
    </lineage>
</organism>
<dbReference type="Gene3D" id="3.50.50.60">
    <property type="entry name" value="FAD/NAD(P)-binding domain"/>
    <property type="match status" value="1"/>
</dbReference>
<dbReference type="EMBL" id="BSQG01000005">
    <property type="protein sequence ID" value="GLU48970.1"/>
    <property type="molecule type" value="Genomic_DNA"/>
</dbReference>
<comment type="catalytic activity">
    <reaction evidence="1">
        <text>coproporphyrinogen III + 3 O2 = coproporphyrin III + 3 H2O2</text>
        <dbReference type="Rhea" id="RHEA:43436"/>
        <dbReference type="ChEBI" id="CHEBI:15379"/>
        <dbReference type="ChEBI" id="CHEBI:16240"/>
        <dbReference type="ChEBI" id="CHEBI:57309"/>
        <dbReference type="ChEBI" id="CHEBI:131725"/>
        <dbReference type="EC" id="1.3.3.15"/>
    </reaction>
    <physiologicalReaction direction="left-to-right" evidence="1">
        <dbReference type="Rhea" id="RHEA:43437"/>
    </physiologicalReaction>
</comment>
<evidence type="ECO:0000259" key="13">
    <source>
        <dbReference type="Pfam" id="PF01593"/>
    </source>
</evidence>
<evidence type="ECO:0000256" key="12">
    <source>
        <dbReference type="RuleBase" id="RU364052"/>
    </source>
</evidence>
<comment type="pathway">
    <text evidence="4 12">Porphyrin-containing compound metabolism; protoheme biosynthesis.</text>
</comment>
<proteinExistence type="inferred from homology"/>
<gene>
    <name evidence="14" type="primary">hemY</name>
    <name evidence="14" type="ORF">Nans01_33210</name>
</gene>
<dbReference type="Gene3D" id="1.10.3110.10">
    <property type="entry name" value="protoporphyrinogen ix oxidase, domain 3"/>
    <property type="match status" value="1"/>
</dbReference>
<dbReference type="InterPro" id="IPR050464">
    <property type="entry name" value="Zeta_carotene_desat/Oxidored"/>
</dbReference>
<dbReference type="InterPro" id="IPR004572">
    <property type="entry name" value="Protoporphyrinogen_oxidase"/>
</dbReference>
<dbReference type="PANTHER" id="PTHR42923">
    <property type="entry name" value="PROTOPORPHYRINOGEN OXIDASE"/>
    <property type="match status" value="1"/>
</dbReference>
<comment type="similarity">
    <text evidence="5 12">Belongs to the protoporphyrinogen/coproporphyrinogen oxidase family. Coproporphyrinogen III oxidase subfamily.</text>
</comment>
<dbReference type="EC" id="1.3.3.15" evidence="6 12"/>
<evidence type="ECO:0000256" key="10">
    <source>
        <dbReference type="ARBA" id="ARBA00023002"/>
    </source>
</evidence>
<keyword evidence="15" id="KW-1185">Reference proteome</keyword>
<evidence type="ECO:0000256" key="4">
    <source>
        <dbReference type="ARBA" id="ARBA00004744"/>
    </source>
</evidence>
<reference evidence="14" key="1">
    <citation type="submission" date="2023-02" db="EMBL/GenBank/DDBJ databases">
        <title>Nocardiopsis ansamitocini NBRC 112285.</title>
        <authorList>
            <person name="Ichikawa N."/>
            <person name="Sato H."/>
            <person name="Tonouchi N."/>
        </authorList>
    </citation>
    <scope>NUCLEOTIDE SEQUENCE</scope>
    <source>
        <strain evidence="14">NBRC 112285</strain>
    </source>
</reference>
<comment type="subcellular location">
    <subcellularLocation>
        <location evidence="12">Cytoplasm</location>
    </subcellularLocation>
</comment>
<dbReference type="Gene3D" id="3.90.660.20">
    <property type="entry name" value="Protoporphyrinogen oxidase, mitochondrial, domain 2"/>
    <property type="match status" value="1"/>
</dbReference>
<evidence type="ECO:0000256" key="3">
    <source>
        <dbReference type="ARBA" id="ARBA00002185"/>
    </source>
</evidence>
<evidence type="ECO:0000256" key="1">
    <source>
        <dbReference type="ARBA" id="ARBA00001755"/>
    </source>
</evidence>
<accession>A0A9W6P7L0</accession>
<name>A0A9W6P7L0_9ACTN</name>
<dbReference type="AlphaFoldDB" id="A0A9W6P7L0"/>
<feature type="domain" description="Amine oxidase" evidence="13">
    <location>
        <begin position="6"/>
        <end position="460"/>
    </location>
</feature>
<evidence type="ECO:0000313" key="14">
    <source>
        <dbReference type="EMBL" id="GLU48970.1"/>
    </source>
</evidence>
<keyword evidence="8 12" id="KW-0285">Flavoprotein</keyword>
<keyword evidence="11 12" id="KW-0350">Heme biosynthesis</keyword>
<dbReference type="PANTHER" id="PTHR42923:SF3">
    <property type="entry name" value="PROTOPORPHYRINOGEN OXIDASE"/>
    <property type="match status" value="1"/>
</dbReference>
<evidence type="ECO:0000256" key="6">
    <source>
        <dbReference type="ARBA" id="ARBA00012402"/>
    </source>
</evidence>
<dbReference type="GO" id="GO:0004729">
    <property type="term" value="F:oxygen-dependent protoporphyrinogen oxidase activity"/>
    <property type="evidence" value="ECO:0007669"/>
    <property type="project" value="UniProtKB-UniRule"/>
</dbReference>
<dbReference type="GO" id="GO:0005737">
    <property type="term" value="C:cytoplasm"/>
    <property type="evidence" value="ECO:0007669"/>
    <property type="project" value="UniProtKB-SubCell"/>
</dbReference>